<name>A0A2P5FUG9_TREOI</name>
<dbReference type="InParanoid" id="A0A2P5FUG9"/>
<comment type="caution">
    <text evidence="2">The sequence shown here is derived from an EMBL/GenBank/DDBJ whole genome shotgun (WGS) entry which is preliminary data.</text>
</comment>
<proteinExistence type="predicted"/>
<accession>A0A2P5FUG9</accession>
<gene>
    <name evidence="2" type="ORF">TorRG33x02_027550</name>
</gene>
<dbReference type="Proteomes" id="UP000237000">
    <property type="component" value="Unassembled WGS sequence"/>
</dbReference>
<feature type="transmembrane region" description="Helical" evidence="1">
    <location>
        <begin position="50"/>
        <end position="71"/>
    </location>
</feature>
<evidence type="ECO:0000313" key="3">
    <source>
        <dbReference type="Proteomes" id="UP000237000"/>
    </source>
</evidence>
<keyword evidence="1" id="KW-0812">Transmembrane</keyword>
<organism evidence="2 3">
    <name type="scientific">Trema orientale</name>
    <name type="common">Charcoal tree</name>
    <name type="synonym">Celtis orientalis</name>
    <dbReference type="NCBI Taxonomy" id="63057"/>
    <lineage>
        <taxon>Eukaryota</taxon>
        <taxon>Viridiplantae</taxon>
        <taxon>Streptophyta</taxon>
        <taxon>Embryophyta</taxon>
        <taxon>Tracheophyta</taxon>
        <taxon>Spermatophyta</taxon>
        <taxon>Magnoliopsida</taxon>
        <taxon>eudicotyledons</taxon>
        <taxon>Gunneridae</taxon>
        <taxon>Pentapetalae</taxon>
        <taxon>rosids</taxon>
        <taxon>fabids</taxon>
        <taxon>Rosales</taxon>
        <taxon>Cannabaceae</taxon>
        <taxon>Trema</taxon>
    </lineage>
</organism>
<keyword evidence="1" id="KW-0472">Membrane</keyword>
<evidence type="ECO:0000256" key="1">
    <source>
        <dbReference type="SAM" id="Phobius"/>
    </source>
</evidence>
<keyword evidence="1" id="KW-1133">Transmembrane helix</keyword>
<protein>
    <submittedName>
        <fullName evidence="2">Uncharacterized protein</fullName>
    </submittedName>
</protein>
<dbReference type="AlphaFoldDB" id="A0A2P5FUG9"/>
<keyword evidence="3" id="KW-1185">Reference proteome</keyword>
<evidence type="ECO:0000313" key="2">
    <source>
        <dbReference type="EMBL" id="POO01448.1"/>
    </source>
</evidence>
<sequence>MSMLSKIIGLVCYWSRGTRSVLTFRWYSMPSKLQKLKDKFKWLWADLYEVMWVMIWYWIVGNAICVFIEMFPSTSEQLAREEYLELTFVSDSGKGSDSWLMIQ</sequence>
<dbReference type="EMBL" id="JXTC01000008">
    <property type="protein sequence ID" value="POO01448.1"/>
    <property type="molecule type" value="Genomic_DNA"/>
</dbReference>
<reference evidence="3" key="1">
    <citation type="submission" date="2016-06" db="EMBL/GenBank/DDBJ databases">
        <title>Parallel loss of symbiosis genes in relatives of nitrogen-fixing non-legume Parasponia.</title>
        <authorList>
            <person name="Van Velzen R."/>
            <person name="Holmer R."/>
            <person name="Bu F."/>
            <person name="Rutten L."/>
            <person name="Van Zeijl A."/>
            <person name="Liu W."/>
            <person name="Santuari L."/>
            <person name="Cao Q."/>
            <person name="Sharma T."/>
            <person name="Shen D."/>
            <person name="Roswanjaya Y."/>
            <person name="Wardhani T."/>
            <person name="Kalhor M.S."/>
            <person name="Jansen J."/>
            <person name="Van den Hoogen J."/>
            <person name="Gungor B."/>
            <person name="Hartog M."/>
            <person name="Hontelez J."/>
            <person name="Verver J."/>
            <person name="Yang W.-C."/>
            <person name="Schijlen E."/>
            <person name="Repin R."/>
            <person name="Schilthuizen M."/>
            <person name="Schranz E."/>
            <person name="Heidstra R."/>
            <person name="Miyata K."/>
            <person name="Fedorova E."/>
            <person name="Kohlen W."/>
            <person name="Bisseling T."/>
            <person name="Smit S."/>
            <person name="Geurts R."/>
        </authorList>
    </citation>
    <scope>NUCLEOTIDE SEQUENCE [LARGE SCALE GENOMIC DNA]</scope>
    <source>
        <strain evidence="3">cv. RG33-2</strain>
    </source>
</reference>